<dbReference type="Pfam" id="PF03556">
    <property type="entry name" value="Cullin_binding"/>
    <property type="match status" value="1"/>
</dbReference>
<evidence type="ECO:0000259" key="4">
    <source>
        <dbReference type="PROSITE" id="PS51229"/>
    </source>
</evidence>
<dbReference type="SMART" id="SM00513">
    <property type="entry name" value="SAP"/>
    <property type="match status" value="1"/>
</dbReference>
<comment type="caution">
    <text evidence="5">The sequence shown here is derived from an EMBL/GenBank/DDBJ whole genome shotgun (WGS) entry which is preliminary data.</text>
</comment>
<dbReference type="FunFam" id="1.10.238.200:FF:000003">
    <property type="entry name" value="DCN1-like protein 3"/>
    <property type="match status" value="1"/>
</dbReference>
<organism evidence="5 6">
    <name type="scientific">Aphanomyces invadans</name>
    <dbReference type="NCBI Taxonomy" id="157072"/>
    <lineage>
        <taxon>Eukaryota</taxon>
        <taxon>Sar</taxon>
        <taxon>Stramenopiles</taxon>
        <taxon>Oomycota</taxon>
        <taxon>Saprolegniomycetes</taxon>
        <taxon>Saprolegniales</taxon>
        <taxon>Verrucalvaceae</taxon>
        <taxon>Aphanomyces</taxon>
    </lineage>
</organism>
<comment type="function">
    <text evidence="1">Neddylation of cullins play an essential role in the regulation of SCF-type complexes activity.</text>
</comment>
<dbReference type="PROSITE" id="PS51229">
    <property type="entry name" value="DCUN1"/>
    <property type="match status" value="1"/>
</dbReference>
<evidence type="ECO:0000313" key="5">
    <source>
        <dbReference type="EMBL" id="RHY24527.1"/>
    </source>
</evidence>
<dbReference type="Proteomes" id="UP000285060">
    <property type="component" value="Unassembled WGS sequence"/>
</dbReference>
<dbReference type="InterPro" id="IPR005176">
    <property type="entry name" value="PONY_dom"/>
</dbReference>
<dbReference type="GO" id="GO:0031624">
    <property type="term" value="F:ubiquitin conjugating enzyme binding"/>
    <property type="evidence" value="ECO:0007669"/>
    <property type="project" value="TreeGrafter"/>
</dbReference>
<reference evidence="5 6" key="1">
    <citation type="submission" date="2018-08" db="EMBL/GenBank/DDBJ databases">
        <title>Aphanomyces genome sequencing and annotation.</title>
        <authorList>
            <person name="Minardi D."/>
            <person name="Oidtmann B."/>
            <person name="Van Der Giezen M."/>
            <person name="Studholme D.J."/>
        </authorList>
    </citation>
    <scope>NUCLEOTIDE SEQUENCE [LARGE SCALE GENOMIC DNA]</scope>
    <source>
        <strain evidence="5 6">NJM0002</strain>
    </source>
</reference>
<evidence type="ECO:0000256" key="2">
    <source>
        <dbReference type="SAM" id="MobiDB-lite"/>
    </source>
</evidence>
<dbReference type="VEuPathDB" id="FungiDB:H310_02170"/>
<dbReference type="EMBL" id="QUSY01001566">
    <property type="protein sequence ID" value="RHY24527.1"/>
    <property type="molecule type" value="Genomic_DNA"/>
</dbReference>
<dbReference type="GO" id="GO:0005886">
    <property type="term" value="C:plasma membrane"/>
    <property type="evidence" value="ECO:0007669"/>
    <property type="project" value="UniProtKB-ARBA"/>
</dbReference>
<dbReference type="Gene3D" id="1.10.238.200">
    <property type="entry name" value="Cullin, PONY binding domain"/>
    <property type="match status" value="1"/>
</dbReference>
<feature type="region of interest" description="Disordered" evidence="2">
    <location>
        <begin position="40"/>
        <end position="62"/>
    </location>
</feature>
<dbReference type="PROSITE" id="PS50800">
    <property type="entry name" value="SAP"/>
    <property type="match status" value="1"/>
</dbReference>
<dbReference type="GO" id="GO:0000151">
    <property type="term" value="C:ubiquitin ligase complex"/>
    <property type="evidence" value="ECO:0007669"/>
    <property type="project" value="TreeGrafter"/>
</dbReference>
<gene>
    <name evidence="5" type="ORF">DYB32_008814</name>
</gene>
<dbReference type="Pfam" id="PF02037">
    <property type="entry name" value="SAP"/>
    <property type="match status" value="1"/>
</dbReference>
<dbReference type="InterPro" id="IPR003034">
    <property type="entry name" value="SAP_dom"/>
</dbReference>
<dbReference type="Gene3D" id="1.10.238.10">
    <property type="entry name" value="EF-hand"/>
    <property type="match status" value="1"/>
</dbReference>
<dbReference type="GO" id="GO:0097602">
    <property type="term" value="F:cullin family protein binding"/>
    <property type="evidence" value="ECO:0007669"/>
    <property type="project" value="TreeGrafter"/>
</dbReference>
<feature type="domain" description="SAP" evidence="3">
    <location>
        <begin position="6"/>
        <end position="40"/>
    </location>
</feature>
<dbReference type="GO" id="GO:0045116">
    <property type="term" value="P:protein neddylation"/>
    <property type="evidence" value="ECO:0007669"/>
    <property type="project" value="TreeGrafter"/>
</dbReference>
<dbReference type="GO" id="GO:0032182">
    <property type="term" value="F:ubiquitin-like protein binding"/>
    <property type="evidence" value="ECO:0007669"/>
    <property type="project" value="TreeGrafter"/>
</dbReference>
<dbReference type="InterPro" id="IPR014764">
    <property type="entry name" value="DCN-prot"/>
</dbReference>
<proteinExistence type="predicted"/>
<evidence type="ECO:0000313" key="6">
    <source>
        <dbReference type="Proteomes" id="UP000285060"/>
    </source>
</evidence>
<accession>A0A3R7A3U1</accession>
<dbReference type="InterPro" id="IPR036361">
    <property type="entry name" value="SAP_dom_sf"/>
</dbReference>
<feature type="domain" description="DCUN1" evidence="4">
    <location>
        <begin position="82"/>
        <end position="271"/>
    </location>
</feature>
<dbReference type="PANTHER" id="PTHR12281:SF31">
    <property type="entry name" value="DCN1-LIKE PROTEIN 3"/>
    <property type="match status" value="1"/>
</dbReference>
<name>A0A3R7A3U1_9STRA</name>
<evidence type="ECO:0000259" key="3">
    <source>
        <dbReference type="PROSITE" id="PS50800"/>
    </source>
</evidence>
<keyword evidence="6" id="KW-1185">Reference proteome</keyword>
<evidence type="ECO:0000256" key="1">
    <source>
        <dbReference type="RuleBase" id="RU410713"/>
    </source>
</evidence>
<dbReference type="PANTHER" id="PTHR12281">
    <property type="entry name" value="RP42 RELATED"/>
    <property type="match status" value="1"/>
</dbReference>
<sequence>MERSDLSSLKVKELQELCKGEGLRVNGKKAELVQRLDKHYQTASSKTSSKRCHGDNGGNGQKKIKASDIEVAITSSKSGEDGWSVELAQVFRAYADPENDGVMSDDGIFLLCEHLGIDAQDPVMLALAYHMNAMTMSEFTKAEFVHGLKALQCHSVNDLKEKLPLLRKHLTSDRALFSKIYGHTFSFAKEPDQRSMAIDTALELWEILLPAHFGLLKPWLAYVKAHQKNAISRDVWMQLLEFSNQVASDLSNYDENGAWPVLIDDFVAHVQEKKQS</sequence>
<dbReference type="Gene3D" id="1.10.720.30">
    <property type="entry name" value="SAP domain"/>
    <property type="match status" value="1"/>
</dbReference>
<protein>
    <recommendedName>
        <fullName evidence="1">Defective in cullin neddylation protein</fullName>
    </recommendedName>
</protein>
<dbReference type="SUPFAM" id="SSF68906">
    <property type="entry name" value="SAP domain"/>
    <property type="match status" value="1"/>
</dbReference>
<dbReference type="AlphaFoldDB" id="A0A3R7A3U1"/>
<dbReference type="InterPro" id="IPR042460">
    <property type="entry name" value="DCN1-like_PONY"/>
</dbReference>